<protein>
    <recommendedName>
        <fullName evidence="3">DUF3795 domain-containing protein</fullName>
    </recommendedName>
</protein>
<evidence type="ECO:0000313" key="2">
    <source>
        <dbReference type="Proteomes" id="UP001200313"/>
    </source>
</evidence>
<keyword evidence="2" id="KW-1185">Reference proteome</keyword>
<proteinExistence type="predicted"/>
<comment type="caution">
    <text evidence="1">The sequence shown here is derived from an EMBL/GenBank/DDBJ whole genome shotgun (WGS) entry which is preliminary data.</text>
</comment>
<name>A0ABS9M6J3_9FIRM</name>
<accession>A0ABS9M6J3</accession>
<evidence type="ECO:0000313" key="1">
    <source>
        <dbReference type="EMBL" id="MCG4526422.1"/>
    </source>
</evidence>
<gene>
    <name evidence="1" type="ORF">L0P79_04940</name>
</gene>
<dbReference type="Proteomes" id="UP001200313">
    <property type="component" value="Unassembled WGS sequence"/>
</dbReference>
<sequence>MSRRRSTKAGCDWADCMCKRCAKDCCLEHENYLCPAGLSEESKQRIARDYGYVLECPDFVPMAQEN</sequence>
<dbReference type="RefSeq" id="WP_238073442.1">
    <property type="nucleotide sequence ID" value="NZ_JAKNJB010000006.1"/>
</dbReference>
<evidence type="ECO:0008006" key="3">
    <source>
        <dbReference type="Google" id="ProtNLM"/>
    </source>
</evidence>
<dbReference type="EMBL" id="JAKNJB010000006">
    <property type="protein sequence ID" value="MCG4526422.1"/>
    <property type="molecule type" value="Genomic_DNA"/>
</dbReference>
<organism evidence="1 2">
    <name type="scientific">Intestinimonas massiliensis</name>
    <name type="common">ex Afouda et al. 2020</name>
    <dbReference type="NCBI Taxonomy" id="1673721"/>
    <lineage>
        <taxon>Bacteria</taxon>
        <taxon>Bacillati</taxon>
        <taxon>Bacillota</taxon>
        <taxon>Clostridia</taxon>
        <taxon>Eubacteriales</taxon>
        <taxon>Intestinimonas</taxon>
    </lineage>
</organism>
<reference evidence="1 2" key="1">
    <citation type="submission" date="2022-01" db="EMBL/GenBank/DDBJ databases">
        <title>Collection of gut derived symbiotic bacterial strains cultured from healthy donors.</title>
        <authorList>
            <person name="Lin H."/>
            <person name="Kohout C."/>
            <person name="Waligurski E."/>
            <person name="Pamer E.G."/>
        </authorList>
    </citation>
    <scope>NUCLEOTIDE SEQUENCE [LARGE SCALE GENOMIC DNA]</scope>
    <source>
        <strain evidence="1 2">DFI.3.7</strain>
    </source>
</reference>